<dbReference type="GO" id="GO:0006644">
    <property type="term" value="P:phospholipid metabolic process"/>
    <property type="evidence" value="ECO:0007669"/>
    <property type="project" value="TreeGrafter"/>
</dbReference>
<dbReference type="Gene3D" id="3.40.50.1110">
    <property type="entry name" value="SGNH hydrolase"/>
    <property type="match status" value="1"/>
</dbReference>
<dbReference type="InterPro" id="IPR001087">
    <property type="entry name" value="GDSL"/>
</dbReference>
<dbReference type="GO" id="GO:0050253">
    <property type="term" value="F:retinyl-palmitate esterase activity"/>
    <property type="evidence" value="ECO:0007669"/>
    <property type="project" value="TreeGrafter"/>
</dbReference>
<dbReference type="PANTHER" id="PTHR21325">
    <property type="entry name" value="PHOSPHOLIPASE B, PLB1"/>
    <property type="match status" value="1"/>
</dbReference>
<evidence type="ECO:0000256" key="1">
    <source>
        <dbReference type="SAM" id="Phobius"/>
    </source>
</evidence>
<dbReference type="PANTHER" id="PTHR21325:SF31">
    <property type="entry name" value="GH22081P-RELATED"/>
    <property type="match status" value="1"/>
</dbReference>
<dbReference type="Proteomes" id="UP000551758">
    <property type="component" value="Unassembled WGS sequence"/>
</dbReference>
<keyword evidence="1" id="KW-1133">Transmembrane helix</keyword>
<dbReference type="AlphaFoldDB" id="A0A7J7EBD7"/>
<keyword evidence="1" id="KW-0472">Membrane</keyword>
<dbReference type="GO" id="GO:0031526">
    <property type="term" value="C:brush border membrane"/>
    <property type="evidence" value="ECO:0007669"/>
    <property type="project" value="TreeGrafter"/>
</dbReference>
<name>A0A7J7EBD7_DICBM</name>
<keyword evidence="3" id="KW-1185">Reference proteome</keyword>
<dbReference type="GO" id="GO:0004623">
    <property type="term" value="F:phospholipase A2 activity"/>
    <property type="evidence" value="ECO:0007669"/>
    <property type="project" value="TreeGrafter"/>
</dbReference>
<dbReference type="CDD" id="cd01824">
    <property type="entry name" value="Phospholipase_B_like"/>
    <property type="match status" value="1"/>
</dbReference>
<sequence>MKFRVNFHEDWKVITVLIGGSDLCDYCTDSNLYSAANFFEHLRNALDILHREVPRALVNLVDFMSPIAMRQVFLGNPDKCPVQQASILCNCVLTPRESSQELARLEAVTRAYQSSMRELLESGRYDTQEDFSVVLQPFFHNIQLPVLAYTYVSLFFPNQFEPLGRKTDTLDLAVDIPLSCPPQNDSFLRTSQNSNYTYPTKPAIENWGSDFLCTEWNPSNSVPTSDILKKFNAHILGFSTGTQEEMAGLNVAVEGARARDMPAQARDLVERMKNSPEINLEQDWKLITLFIGSNDLCHYCENPEAYSEEEYVQHIQQALDILYELPRAFVNVVEVMELASLYQGQGGKCDMSLAALSNCTCLRRSQDNSLEMQELKKVNWNFQSGITRFSYQHQYLQREDFTVVVQPFFQNTLVPLSDRGDADLTFFSEDCFHFSERGHAEMAIALWNNMLEPVGQKTTSNNFTHSRTKLKCPSPESPYLYTLRNSQLLQDQAEAGPMVIFWAVPVAAGGGLAVGVGTMMAWRAIRGRQRENPPINLNTMGF</sequence>
<dbReference type="Pfam" id="PF00657">
    <property type="entry name" value="Lipase_GDSL"/>
    <property type="match status" value="2"/>
</dbReference>
<gene>
    <name evidence="2" type="ORF">HPG69_009010</name>
</gene>
<protein>
    <recommendedName>
        <fullName evidence="4">Phospholipase B1, membrane-associated</fullName>
    </recommendedName>
</protein>
<evidence type="ECO:0008006" key="4">
    <source>
        <dbReference type="Google" id="ProtNLM"/>
    </source>
</evidence>
<evidence type="ECO:0000313" key="3">
    <source>
        <dbReference type="Proteomes" id="UP000551758"/>
    </source>
</evidence>
<dbReference type="SUPFAM" id="SSF52266">
    <property type="entry name" value="SGNH hydrolase"/>
    <property type="match status" value="1"/>
</dbReference>
<dbReference type="InterPro" id="IPR038885">
    <property type="entry name" value="PLB1"/>
</dbReference>
<keyword evidence="1" id="KW-0812">Transmembrane</keyword>
<dbReference type="InterPro" id="IPR035547">
    <property type="entry name" value="Phospholipase_B"/>
</dbReference>
<reference evidence="2 3" key="1">
    <citation type="journal article" date="2020" name="Mol. Biol. Evol.">
        <title>Interspecific Gene Flow and the Evolution of Specialization in Black and White Rhinoceros.</title>
        <authorList>
            <person name="Moodley Y."/>
            <person name="Westbury M.V."/>
            <person name="Russo I.M."/>
            <person name="Gopalakrishnan S."/>
            <person name="Rakotoarivelo A."/>
            <person name="Olsen R.A."/>
            <person name="Prost S."/>
            <person name="Tunstall T."/>
            <person name="Ryder O.A."/>
            <person name="Dalen L."/>
            <person name="Bruford M.W."/>
        </authorList>
    </citation>
    <scope>NUCLEOTIDE SEQUENCE [LARGE SCALE GENOMIC DNA]</scope>
    <source>
        <strain evidence="2">SBR-YM</strain>
        <tissue evidence="2">Skin</tissue>
    </source>
</reference>
<dbReference type="InterPro" id="IPR036514">
    <property type="entry name" value="SGNH_hydro_sf"/>
</dbReference>
<evidence type="ECO:0000313" key="2">
    <source>
        <dbReference type="EMBL" id="KAF5913059.1"/>
    </source>
</evidence>
<feature type="transmembrane region" description="Helical" evidence="1">
    <location>
        <begin position="499"/>
        <end position="522"/>
    </location>
</feature>
<organism evidence="2 3">
    <name type="scientific">Diceros bicornis minor</name>
    <name type="common">South-central black rhinoceros</name>
    <dbReference type="NCBI Taxonomy" id="77932"/>
    <lineage>
        <taxon>Eukaryota</taxon>
        <taxon>Metazoa</taxon>
        <taxon>Chordata</taxon>
        <taxon>Craniata</taxon>
        <taxon>Vertebrata</taxon>
        <taxon>Euteleostomi</taxon>
        <taxon>Mammalia</taxon>
        <taxon>Eutheria</taxon>
        <taxon>Laurasiatheria</taxon>
        <taxon>Perissodactyla</taxon>
        <taxon>Rhinocerotidae</taxon>
        <taxon>Diceros</taxon>
    </lineage>
</organism>
<dbReference type="EMBL" id="JACDTQ010003659">
    <property type="protein sequence ID" value="KAF5913059.1"/>
    <property type="molecule type" value="Genomic_DNA"/>
</dbReference>
<proteinExistence type="predicted"/>
<dbReference type="GO" id="GO:0004622">
    <property type="term" value="F:phosphatidylcholine lysophospholipase activity"/>
    <property type="evidence" value="ECO:0007669"/>
    <property type="project" value="TreeGrafter"/>
</dbReference>
<comment type="caution">
    <text evidence="2">The sequence shown here is derived from an EMBL/GenBank/DDBJ whole genome shotgun (WGS) entry which is preliminary data.</text>
</comment>
<accession>A0A7J7EBD7</accession>